<gene>
    <name evidence="1" type="ORF">WISP_25062</name>
</gene>
<accession>A0ABQ9DM23</accession>
<protein>
    <submittedName>
        <fullName evidence="1">Uncharacterized protein</fullName>
    </submittedName>
</protein>
<name>A0ABQ9DM23_9PASS</name>
<evidence type="ECO:0000313" key="2">
    <source>
        <dbReference type="Proteomes" id="UP001145742"/>
    </source>
</evidence>
<dbReference type="EMBL" id="WHWB01032572">
    <property type="protein sequence ID" value="KAJ7425068.1"/>
    <property type="molecule type" value="Genomic_DNA"/>
</dbReference>
<proteinExistence type="predicted"/>
<comment type="caution">
    <text evidence="1">The sequence shown here is derived from an EMBL/GenBank/DDBJ whole genome shotgun (WGS) entry which is preliminary data.</text>
</comment>
<sequence>MPLPVQVFNLQGAVEPMQIDVDPQEDQQNSPDINYVVENPTLVRALLRALRHSLSVASSFKGLEKVSLEKS</sequence>
<keyword evidence="2" id="KW-1185">Reference proteome</keyword>
<evidence type="ECO:0000313" key="1">
    <source>
        <dbReference type="EMBL" id="KAJ7425068.1"/>
    </source>
</evidence>
<reference evidence="1" key="1">
    <citation type="submission" date="2019-10" db="EMBL/GenBank/DDBJ databases">
        <authorList>
            <person name="Soares A.E.R."/>
            <person name="Aleixo A."/>
            <person name="Schneider P."/>
            <person name="Miyaki C.Y."/>
            <person name="Schneider M.P."/>
            <person name="Mello C."/>
            <person name="Vasconcelos A.T.R."/>
        </authorList>
    </citation>
    <scope>NUCLEOTIDE SEQUENCE</scope>
    <source>
        <tissue evidence="1">Muscle</tissue>
    </source>
</reference>
<dbReference type="Proteomes" id="UP001145742">
    <property type="component" value="Unassembled WGS sequence"/>
</dbReference>
<organism evidence="1 2">
    <name type="scientific">Willisornis vidua</name>
    <name type="common">Xingu scale-backed antbird</name>
    <dbReference type="NCBI Taxonomy" id="1566151"/>
    <lineage>
        <taxon>Eukaryota</taxon>
        <taxon>Metazoa</taxon>
        <taxon>Chordata</taxon>
        <taxon>Craniata</taxon>
        <taxon>Vertebrata</taxon>
        <taxon>Euteleostomi</taxon>
        <taxon>Archelosauria</taxon>
        <taxon>Archosauria</taxon>
        <taxon>Dinosauria</taxon>
        <taxon>Saurischia</taxon>
        <taxon>Theropoda</taxon>
        <taxon>Coelurosauria</taxon>
        <taxon>Aves</taxon>
        <taxon>Neognathae</taxon>
        <taxon>Neoaves</taxon>
        <taxon>Telluraves</taxon>
        <taxon>Australaves</taxon>
        <taxon>Passeriformes</taxon>
        <taxon>Thamnophilidae</taxon>
        <taxon>Willisornis</taxon>
    </lineage>
</organism>